<evidence type="ECO:0000256" key="9">
    <source>
        <dbReference type="ARBA" id="ARBA00023315"/>
    </source>
</evidence>
<evidence type="ECO:0000256" key="19">
    <source>
        <dbReference type="RuleBase" id="RU361267"/>
    </source>
</evidence>
<comment type="catalytic activity">
    <reaction evidence="4">
        <text>1-(9Z-octadecenoyl)-sn-glycero-3-phosphate + tetradecanoyl-CoA = 1-(9Z)-octadecenoyl-2-tetradecanoyl-sn-glycero-3-phosphate + CoA</text>
        <dbReference type="Rhea" id="RHEA:37171"/>
        <dbReference type="ChEBI" id="CHEBI:57287"/>
        <dbReference type="ChEBI" id="CHEBI:57385"/>
        <dbReference type="ChEBI" id="CHEBI:74544"/>
        <dbReference type="ChEBI" id="CHEBI:74579"/>
    </reaction>
    <physiologicalReaction direction="left-to-right" evidence="4">
        <dbReference type="Rhea" id="RHEA:37172"/>
    </physiologicalReaction>
</comment>
<comment type="catalytic activity">
    <reaction evidence="15">
        <text>pentadecanoyl-CoA + 1-(9Z-octadecenoyl)-sn-glycero-3-phosphate = 1-(9Z)-octadecenoyl-2-pentadecanoyl-sn-glycero-3-phosphate + CoA</text>
        <dbReference type="Rhea" id="RHEA:37175"/>
        <dbReference type="ChEBI" id="CHEBI:57287"/>
        <dbReference type="ChEBI" id="CHEBI:74309"/>
        <dbReference type="ChEBI" id="CHEBI:74544"/>
        <dbReference type="ChEBI" id="CHEBI:74578"/>
    </reaction>
    <physiologicalReaction direction="left-to-right" evidence="15">
        <dbReference type="Rhea" id="RHEA:37176"/>
    </physiologicalReaction>
</comment>
<dbReference type="Proteomes" id="UP000812440">
    <property type="component" value="Chromosome 8_10"/>
</dbReference>
<keyword evidence="19" id="KW-0444">Lipid biosynthesis</keyword>
<keyword evidence="19" id="KW-0443">Lipid metabolism</keyword>
<comment type="catalytic activity">
    <reaction evidence="14">
        <text>heptadecanoyl-CoA + 1-(9Z-octadecenoyl)-sn-glycero-3-phosphate = 1-(9Z)-octadecenoyl-2-heptadecanoyl-sn-glycero-3-phosphate + CoA</text>
        <dbReference type="Rhea" id="RHEA:37155"/>
        <dbReference type="ChEBI" id="CHEBI:57287"/>
        <dbReference type="ChEBI" id="CHEBI:74307"/>
        <dbReference type="ChEBI" id="CHEBI:74544"/>
        <dbReference type="ChEBI" id="CHEBI:74558"/>
    </reaction>
    <physiologicalReaction direction="left-to-right" evidence="14">
        <dbReference type="Rhea" id="RHEA:37156"/>
    </physiologicalReaction>
</comment>
<evidence type="ECO:0000256" key="4">
    <source>
        <dbReference type="ARBA" id="ARBA00001783"/>
    </source>
</evidence>
<comment type="domain">
    <text evidence="19">The HXXXXD motif is essential for acyltransferase activity and may constitute the binding site for the phosphate moiety of the glycerol-3-phosphate.</text>
</comment>
<sequence length="219" mass="24756">MFVFFRIIKSFVRSIKYLFGLRFEVRGLENFQIDGPCVIISNHQSILDMMGLMEILPDRCTQIAKKELMYAGSVGLVTYLGGVIYINRKRTSDAKSIMASVAQTMISDNLKIWVYPEGTRNNTGDLLPFKKGAFHLALQAQVPIIPVVYSSFTSFYNQKKNLFTGGVIKVEILPKIDTTDVTEDGIAELTERCHQTMRQVFLRISDKPNEANTQSNSVK</sequence>
<evidence type="ECO:0000256" key="14">
    <source>
        <dbReference type="ARBA" id="ARBA00048956"/>
    </source>
</evidence>
<evidence type="ECO:0000256" key="18">
    <source>
        <dbReference type="ARBA" id="ARBA00049561"/>
    </source>
</evidence>
<accession>A0A8T2JYW0</accession>
<keyword evidence="19" id="KW-1208">Phospholipid metabolism</keyword>
<evidence type="ECO:0000256" key="6">
    <source>
        <dbReference type="ARBA" id="ARBA00004728"/>
    </source>
</evidence>
<comment type="catalytic activity">
    <reaction evidence="16">
        <text>1-(9Z-octadecenoyl)-sn-glycero-3-phosphate + (9Z,12Z)-octadecadienoyl-CoA = 1-(9Z)-octadecenoyl-2-(9Z,12Z)-octadecadienoyl-sn-glycero-3-phosphate + CoA</text>
        <dbReference type="Rhea" id="RHEA:37159"/>
        <dbReference type="ChEBI" id="CHEBI:57287"/>
        <dbReference type="ChEBI" id="CHEBI:57383"/>
        <dbReference type="ChEBI" id="CHEBI:74544"/>
        <dbReference type="ChEBI" id="CHEBI:74563"/>
    </reaction>
    <physiologicalReaction direction="left-to-right" evidence="16">
        <dbReference type="Rhea" id="RHEA:37160"/>
    </physiologicalReaction>
</comment>
<dbReference type="Pfam" id="PF01553">
    <property type="entry name" value="Acyltransferase"/>
    <property type="match status" value="1"/>
</dbReference>
<dbReference type="PANTHER" id="PTHR10434">
    <property type="entry name" value="1-ACYL-SN-GLYCEROL-3-PHOSPHATE ACYLTRANSFERASE"/>
    <property type="match status" value="1"/>
</dbReference>
<protein>
    <recommendedName>
        <fullName evidence="19">1-acyl-sn-glycerol-3-phosphate acyltransferase</fullName>
        <ecNumber evidence="19">2.3.1.51</ecNumber>
    </recommendedName>
</protein>
<keyword evidence="22" id="KW-1185">Reference proteome</keyword>
<dbReference type="CDD" id="cd07989">
    <property type="entry name" value="LPLAT_AGPAT-like"/>
    <property type="match status" value="1"/>
</dbReference>
<comment type="pathway">
    <text evidence="6">Phospholipid metabolism; CDP-diacylglycerol biosynthesis; CDP-diacylglycerol from sn-glycerol 3-phosphate: step 2/3.</text>
</comment>
<evidence type="ECO:0000256" key="11">
    <source>
        <dbReference type="ARBA" id="ARBA00047814"/>
    </source>
</evidence>
<comment type="catalytic activity">
    <reaction evidence="11">
        <text>1-tetradecanoyl-sn-glycerol 3-phosphate + (9Z)-octadecenoyl-CoA = 1-tetradecanoyl-2-(9Z)-octadecenoyl-sn-glycero-3-phosphate + CoA</text>
        <dbReference type="Rhea" id="RHEA:37187"/>
        <dbReference type="ChEBI" id="CHEBI:57287"/>
        <dbReference type="ChEBI" id="CHEBI:57387"/>
        <dbReference type="ChEBI" id="CHEBI:72683"/>
        <dbReference type="ChEBI" id="CHEBI:74586"/>
    </reaction>
    <physiologicalReaction direction="left-to-right" evidence="11">
        <dbReference type="Rhea" id="RHEA:37188"/>
    </physiologicalReaction>
</comment>
<dbReference type="GO" id="GO:0003841">
    <property type="term" value="F:1-acylglycerol-3-phosphate O-acyltransferase activity"/>
    <property type="evidence" value="ECO:0007669"/>
    <property type="project" value="UniProtKB-UniRule"/>
</dbReference>
<comment type="function">
    <text evidence="5">Converts 1-acyl-sn-glycerol-3-phosphate (lysophosphatidic acid or LPA) into 1,2-diacyl-sn-glycerol-3-phosphate (phosphatidic acid or PA) by incorporating an acyl moiety at the sn-2 position of the glycerol backbone.</text>
</comment>
<dbReference type="GO" id="GO:0005783">
    <property type="term" value="C:endoplasmic reticulum"/>
    <property type="evidence" value="ECO:0007669"/>
    <property type="project" value="TreeGrafter"/>
</dbReference>
<dbReference type="InterPro" id="IPR004552">
    <property type="entry name" value="AGP_acyltrans"/>
</dbReference>
<dbReference type="NCBIfam" id="TIGR00530">
    <property type="entry name" value="AGP_acyltrn"/>
    <property type="match status" value="1"/>
</dbReference>
<proteinExistence type="inferred from homology"/>
<evidence type="ECO:0000256" key="16">
    <source>
        <dbReference type="ARBA" id="ARBA00049345"/>
    </source>
</evidence>
<comment type="similarity">
    <text evidence="7 19">Belongs to the 1-acyl-sn-glycerol-3-phosphate acyltransferase family.</text>
</comment>
<dbReference type="InterPro" id="IPR002123">
    <property type="entry name" value="Plipid/glycerol_acylTrfase"/>
</dbReference>
<evidence type="ECO:0000256" key="1">
    <source>
        <dbReference type="ARBA" id="ARBA00000091"/>
    </source>
</evidence>
<evidence type="ECO:0000256" key="7">
    <source>
        <dbReference type="ARBA" id="ARBA00008655"/>
    </source>
</evidence>
<dbReference type="EC" id="2.3.1.51" evidence="19"/>
<evidence type="ECO:0000256" key="2">
    <source>
        <dbReference type="ARBA" id="ARBA00000300"/>
    </source>
</evidence>
<evidence type="ECO:0000256" key="13">
    <source>
        <dbReference type="ARBA" id="ARBA00048293"/>
    </source>
</evidence>
<organism evidence="21 22">
    <name type="scientific">Hymenochirus boettgeri</name>
    <name type="common">Congo dwarf clawed frog</name>
    <dbReference type="NCBI Taxonomy" id="247094"/>
    <lineage>
        <taxon>Eukaryota</taxon>
        <taxon>Metazoa</taxon>
        <taxon>Chordata</taxon>
        <taxon>Craniata</taxon>
        <taxon>Vertebrata</taxon>
        <taxon>Euteleostomi</taxon>
        <taxon>Amphibia</taxon>
        <taxon>Batrachia</taxon>
        <taxon>Anura</taxon>
        <taxon>Pipoidea</taxon>
        <taxon>Pipidae</taxon>
        <taxon>Pipinae</taxon>
        <taxon>Hymenochirus</taxon>
    </lineage>
</organism>
<dbReference type="AlphaFoldDB" id="A0A8T2JYW0"/>
<dbReference type="SMART" id="SM00563">
    <property type="entry name" value="PlsC"/>
    <property type="match status" value="1"/>
</dbReference>
<name>A0A8T2JYW0_9PIPI</name>
<evidence type="ECO:0000256" key="10">
    <source>
        <dbReference type="ARBA" id="ARBA00047525"/>
    </source>
</evidence>
<dbReference type="GO" id="GO:0016020">
    <property type="term" value="C:membrane"/>
    <property type="evidence" value="ECO:0007669"/>
    <property type="project" value="InterPro"/>
</dbReference>
<dbReference type="SUPFAM" id="SSF69593">
    <property type="entry name" value="Glycerol-3-phosphate (1)-acyltransferase"/>
    <property type="match status" value="1"/>
</dbReference>
<dbReference type="OrthoDB" id="202234at2759"/>
<evidence type="ECO:0000259" key="20">
    <source>
        <dbReference type="SMART" id="SM00563"/>
    </source>
</evidence>
<comment type="catalytic activity">
    <reaction evidence="17">
        <text>1-eicosanoyl-sn-glycero-3-phosphate + (9Z)-octadecenoyl-CoA = 1-eicosanoyl-2-(9Z)-octadecenoyl-sn-glycero-3-phosphate + CoA</text>
        <dbReference type="Rhea" id="RHEA:37183"/>
        <dbReference type="ChEBI" id="CHEBI:57287"/>
        <dbReference type="ChEBI" id="CHEBI:57387"/>
        <dbReference type="ChEBI" id="CHEBI:74583"/>
        <dbReference type="ChEBI" id="CHEBI:74584"/>
    </reaction>
    <physiologicalReaction direction="left-to-right" evidence="17">
        <dbReference type="Rhea" id="RHEA:37184"/>
    </physiologicalReaction>
</comment>
<evidence type="ECO:0000256" key="8">
    <source>
        <dbReference type="ARBA" id="ARBA00022679"/>
    </source>
</evidence>
<comment type="catalytic activity">
    <reaction evidence="10">
        <text>1-hexadecanoyl-sn-glycero-3-phosphate + (9Z)-octadecenoyl-CoA = 1-hexadecanoyl-2-(9Z-octadecenoyl)-sn-glycero-3-phosphate + CoA</text>
        <dbReference type="Rhea" id="RHEA:33187"/>
        <dbReference type="ChEBI" id="CHEBI:57287"/>
        <dbReference type="ChEBI" id="CHEBI:57387"/>
        <dbReference type="ChEBI" id="CHEBI:57518"/>
        <dbReference type="ChEBI" id="CHEBI:64839"/>
    </reaction>
    <physiologicalReaction direction="left-to-right" evidence="10">
        <dbReference type="Rhea" id="RHEA:33188"/>
    </physiologicalReaction>
</comment>
<evidence type="ECO:0000256" key="12">
    <source>
        <dbReference type="ARBA" id="ARBA00048105"/>
    </source>
</evidence>
<gene>
    <name evidence="21" type="ORF">GDO86_014866</name>
</gene>
<evidence type="ECO:0000313" key="22">
    <source>
        <dbReference type="Proteomes" id="UP000812440"/>
    </source>
</evidence>
<evidence type="ECO:0000256" key="5">
    <source>
        <dbReference type="ARBA" id="ARBA00004086"/>
    </source>
</evidence>
<evidence type="ECO:0000256" key="15">
    <source>
        <dbReference type="ARBA" id="ARBA00048973"/>
    </source>
</evidence>
<comment type="catalytic activity">
    <reaction evidence="3">
        <text>1-(9Z-octadecenoyl)-sn-glycero-3-phosphate + hexadecanoyl-CoA = 1-(9Z)-octadecenoyl-2-hexadecanoyl-sn-glycero-3-phosphate + CoA</text>
        <dbReference type="Rhea" id="RHEA:37143"/>
        <dbReference type="ChEBI" id="CHEBI:57287"/>
        <dbReference type="ChEBI" id="CHEBI:57379"/>
        <dbReference type="ChEBI" id="CHEBI:74544"/>
        <dbReference type="ChEBI" id="CHEBI:74551"/>
    </reaction>
    <physiologicalReaction direction="left-to-right" evidence="3">
        <dbReference type="Rhea" id="RHEA:37144"/>
    </physiologicalReaction>
</comment>
<evidence type="ECO:0000256" key="3">
    <source>
        <dbReference type="ARBA" id="ARBA00000816"/>
    </source>
</evidence>
<keyword evidence="9 19" id="KW-0012">Acyltransferase</keyword>
<feature type="domain" description="Phospholipid/glycerol acyltransferase" evidence="20">
    <location>
        <begin position="37"/>
        <end position="152"/>
    </location>
</feature>
<keyword evidence="8 19" id="KW-0808">Transferase</keyword>
<evidence type="ECO:0000313" key="21">
    <source>
        <dbReference type="EMBL" id="KAG8447526.1"/>
    </source>
</evidence>
<comment type="catalytic activity">
    <reaction evidence="18">
        <text>1-(9Z-octadecenoyl)-sn-glycero-3-phosphate + (9Z)-octadecenoyl-CoA = 1,2-di-(9Z-octadecenoyl)-sn-glycero-3-phosphate + CoA</text>
        <dbReference type="Rhea" id="RHEA:37131"/>
        <dbReference type="ChEBI" id="CHEBI:57287"/>
        <dbReference type="ChEBI" id="CHEBI:57387"/>
        <dbReference type="ChEBI" id="CHEBI:74544"/>
        <dbReference type="ChEBI" id="CHEBI:74546"/>
    </reaction>
    <physiologicalReaction direction="left-to-right" evidence="18">
        <dbReference type="Rhea" id="RHEA:37132"/>
    </physiologicalReaction>
</comment>
<evidence type="ECO:0000256" key="17">
    <source>
        <dbReference type="ARBA" id="ARBA00049491"/>
    </source>
</evidence>
<dbReference type="GO" id="GO:0006654">
    <property type="term" value="P:phosphatidic acid biosynthetic process"/>
    <property type="evidence" value="ECO:0007669"/>
    <property type="project" value="TreeGrafter"/>
</dbReference>
<dbReference type="PANTHER" id="PTHR10434:SF2">
    <property type="entry name" value="1-ACYL-SN-GLYCEROL-3-PHOSPHATE ACYLTRANSFERASE BETA"/>
    <property type="match status" value="1"/>
</dbReference>
<comment type="caution">
    <text evidence="21">The sequence shown here is derived from an EMBL/GenBank/DDBJ whole genome shotgun (WGS) entry which is preliminary data.</text>
</comment>
<comment type="catalytic activity">
    <reaction evidence="12">
        <text>1-(6Z,9Z,12Z-octadecatrienoyl)-sn-glycero-3-phosphate + (9Z)-octadecenoyl-CoA = (6Z,9Z,12Z)-octadecatrienoyl-2-(9Z)-octadecenoyl-sn-glycero-3-phosphate + CoA</text>
        <dbReference type="Rhea" id="RHEA:37179"/>
        <dbReference type="ChEBI" id="CHEBI:57287"/>
        <dbReference type="ChEBI" id="CHEBI:57387"/>
        <dbReference type="ChEBI" id="CHEBI:74581"/>
        <dbReference type="ChEBI" id="CHEBI:74582"/>
    </reaction>
    <physiologicalReaction direction="left-to-right" evidence="12">
        <dbReference type="Rhea" id="RHEA:37180"/>
    </physiologicalReaction>
</comment>
<keyword evidence="19" id="KW-0594">Phospholipid biosynthesis</keyword>
<comment type="catalytic activity">
    <reaction evidence="1">
        <text>(11Z)-octadecenoyl-CoA + 1-(9Z-octadecenoyl)-sn-glycero-3-phosphate = 1-(9Z)-octadecenoyl-2-(11Z)-octadecenoyl-sn-glycero-3-phosphate + CoA</text>
        <dbReference type="Rhea" id="RHEA:37603"/>
        <dbReference type="ChEBI" id="CHEBI:57287"/>
        <dbReference type="ChEBI" id="CHEBI:74544"/>
        <dbReference type="ChEBI" id="CHEBI:75121"/>
        <dbReference type="ChEBI" id="CHEBI:75122"/>
    </reaction>
    <physiologicalReaction direction="left-to-right" evidence="1">
        <dbReference type="Rhea" id="RHEA:37604"/>
    </physiologicalReaction>
</comment>
<comment type="catalytic activity">
    <reaction evidence="13">
        <text>1-(9Z,12Z,15Z)-octadecatrienoyl-sn-glycero-3-phosphate + (9Z)-octadecenoyl-CoA = 1-(9Z,12Z,15Z)-octadecatrienoyl-2-(9Z)-octadecenoyl-sn-glycero-3-phosphate + CoA</text>
        <dbReference type="Rhea" id="RHEA:37139"/>
        <dbReference type="ChEBI" id="CHEBI:57287"/>
        <dbReference type="ChEBI" id="CHEBI:57387"/>
        <dbReference type="ChEBI" id="CHEBI:74549"/>
        <dbReference type="ChEBI" id="CHEBI:74550"/>
    </reaction>
    <physiologicalReaction direction="left-to-right" evidence="13">
        <dbReference type="Rhea" id="RHEA:37140"/>
    </physiologicalReaction>
</comment>
<comment type="catalytic activity">
    <reaction evidence="2">
        <text>a 1-acyl-sn-glycero-3-phosphate + an acyl-CoA = a 1,2-diacyl-sn-glycero-3-phosphate + CoA</text>
        <dbReference type="Rhea" id="RHEA:19709"/>
        <dbReference type="ChEBI" id="CHEBI:57287"/>
        <dbReference type="ChEBI" id="CHEBI:57970"/>
        <dbReference type="ChEBI" id="CHEBI:58342"/>
        <dbReference type="ChEBI" id="CHEBI:58608"/>
        <dbReference type="EC" id="2.3.1.51"/>
    </reaction>
    <physiologicalReaction direction="left-to-right" evidence="2">
        <dbReference type="Rhea" id="RHEA:19710"/>
    </physiologicalReaction>
</comment>
<dbReference type="EMBL" id="JAACNH010000003">
    <property type="protein sequence ID" value="KAG8447526.1"/>
    <property type="molecule type" value="Genomic_DNA"/>
</dbReference>
<reference evidence="21" key="1">
    <citation type="thesis" date="2020" institute="ProQuest LLC" country="789 East Eisenhower Parkway, Ann Arbor, MI, USA">
        <title>Comparative Genomics and Chromosome Evolution.</title>
        <authorList>
            <person name="Mudd A.B."/>
        </authorList>
    </citation>
    <scope>NUCLEOTIDE SEQUENCE</scope>
    <source>
        <strain evidence="21">Female2</strain>
        <tissue evidence="21">Blood</tissue>
    </source>
</reference>